<dbReference type="SFLD" id="SFLDS00001">
    <property type="entry name" value="Enolase"/>
    <property type="match status" value="1"/>
</dbReference>
<evidence type="ECO:0000256" key="3">
    <source>
        <dbReference type="ARBA" id="ARBA00009604"/>
    </source>
</evidence>
<dbReference type="Proteomes" id="UP000230787">
    <property type="component" value="Unassembled WGS sequence"/>
</dbReference>
<dbReference type="GO" id="GO:0006096">
    <property type="term" value="P:glycolytic process"/>
    <property type="evidence" value="ECO:0007669"/>
    <property type="project" value="UniProtKB-UniPathway"/>
</dbReference>
<dbReference type="SMART" id="SM01192">
    <property type="entry name" value="Enolase_C"/>
    <property type="match status" value="1"/>
</dbReference>
<dbReference type="Gene3D" id="3.30.390.10">
    <property type="entry name" value="Enolase-like, N-terminal domain"/>
    <property type="match status" value="1"/>
</dbReference>
<evidence type="ECO:0000256" key="2">
    <source>
        <dbReference type="ARBA" id="ARBA00005031"/>
    </source>
</evidence>
<evidence type="ECO:0000256" key="1">
    <source>
        <dbReference type="ARBA" id="ARBA00001946"/>
    </source>
</evidence>
<evidence type="ECO:0000259" key="10">
    <source>
        <dbReference type="SMART" id="SM01192"/>
    </source>
</evidence>
<dbReference type="EMBL" id="PEZN01000043">
    <property type="protein sequence ID" value="PIS12615.1"/>
    <property type="molecule type" value="Genomic_DNA"/>
</dbReference>
<dbReference type="UniPathway" id="UPA00109">
    <property type="reaction ID" value="UER00187"/>
</dbReference>
<dbReference type="InterPro" id="IPR020811">
    <property type="entry name" value="Enolase_N"/>
</dbReference>
<dbReference type="GO" id="GO:0004634">
    <property type="term" value="F:phosphopyruvate hydratase activity"/>
    <property type="evidence" value="ECO:0007669"/>
    <property type="project" value="UniProtKB-EC"/>
</dbReference>
<dbReference type="InterPro" id="IPR029017">
    <property type="entry name" value="Enolase-like_N"/>
</dbReference>
<dbReference type="Gene3D" id="3.20.20.120">
    <property type="entry name" value="Enolase-like C-terminal domain"/>
    <property type="match status" value="2"/>
</dbReference>
<gene>
    <name evidence="12" type="primary">eno</name>
    <name evidence="12" type="ORF">COT69_03055</name>
</gene>
<organism evidence="12 13">
    <name type="scientific">candidate division WWE3 bacterium CG09_land_8_20_14_0_10_39_24</name>
    <dbReference type="NCBI Taxonomy" id="1975088"/>
    <lineage>
        <taxon>Bacteria</taxon>
        <taxon>Katanobacteria</taxon>
    </lineage>
</organism>
<keyword evidence="8" id="KW-0324">Glycolysis</keyword>
<keyword evidence="9 12" id="KW-0456">Lyase</keyword>
<dbReference type="PRINTS" id="PR00148">
    <property type="entry name" value="ENOLASE"/>
</dbReference>
<accession>A0A2H0WJ59</accession>
<evidence type="ECO:0000256" key="8">
    <source>
        <dbReference type="ARBA" id="ARBA00023152"/>
    </source>
</evidence>
<dbReference type="EC" id="4.2.1.11" evidence="4"/>
<feature type="domain" description="Enolase N-terminal" evidence="11">
    <location>
        <begin position="7"/>
        <end position="124"/>
    </location>
</feature>
<dbReference type="AlphaFoldDB" id="A0A2H0WJ59"/>
<dbReference type="Pfam" id="PF03952">
    <property type="entry name" value="Enolase_N"/>
    <property type="match status" value="1"/>
</dbReference>
<dbReference type="GO" id="GO:0000287">
    <property type="term" value="F:magnesium ion binding"/>
    <property type="evidence" value="ECO:0007669"/>
    <property type="project" value="InterPro"/>
</dbReference>
<evidence type="ECO:0000313" key="13">
    <source>
        <dbReference type="Proteomes" id="UP000230787"/>
    </source>
</evidence>
<evidence type="ECO:0000256" key="4">
    <source>
        <dbReference type="ARBA" id="ARBA00012058"/>
    </source>
</evidence>
<keyword evidence="6" id="KW-0964">Secreted</keyword>
<dbReference type="PANTHER" id="PTHR11902:SF1">
    <property type="entry name" value="ENOLASE"/>
    <property type="match status" value="1"/>
</dbReference>
<dbReference type="PANTHER" id="PTHR11902">
    <property type="entry name" value="ENOLASE"/>
    <property type="match status" value="1"/>
</dbReference>
<keyword evidence="12" id="KW-0670">Pyruvate</keyword>
<dbReference type="InterPro" id="IPR020809">
    <property type="entry name" value="Enolase_CS"/>
</dbReference>
<comment type="similarity">
    <text evidence="3">Belongs to the enolase family.</text>
</comment>
<dbReference type="GO" id="GO:0000015">
    <property type="term" value="C:phosphopyruvate hydratase complex"/>
    <property type="evidence" value="ECO:0007669"/>
    <property type="project" value="InterPro"/>
</dbReference>
<dbReference type="SUPFAM" id="SSF54826">
    <property type="entry name" value="Enolase N-terminal domain-like"/>
    <property type="match status" value="1"/>
</dbReference>
<evidence type="ECO:0000256" key="9">
    <source>
        <dbReference type="ARBA" id="ARBA00023239"/>
    </source>
</evidence>
<name>A0A2H0WJ59_UNCKA</name>
<dbReference type="PROSITE" id="PS00164">
    <property type="entry name" value="ENOLASE"/>
    <property type="match status" value="1"/>
</dbReference>
<dbReference type="InterPro" id="IPR036849">
    <property type="entry name" value="Enolase-like_C_sf"/>
</dbReference>
<evidence type="ECO:0000256" key="6">
    <source>
        <dbReference type="ARBA" id="ARBA00022525"/>
    </source>
</evidence>
<comment type="cofactor">
    <cofactor evidence="1">
        <name>Mg(2+)</name>
        <dbReference type="ChEBI" id="CHEBI:18420"/>
    </cofactor>
</comment>
<evidence type="ECO:0000313" key="12">
    <source>
        <dbReference type="EMBL" id="PIS12615.1"/>
    </source>
</evidence>
<comment type="caution">
    <text evidence="12">The sequence shown here is derived from an EMBL/GenBank/DDBJ whole genome shotgun (WGS) entry which is preliminary data.</text>
</comment>
<evidence type="ECO:0000259" key="11">
    <source>
        <dbReference type="SMART" id="SM01193"/>
    </source>
</evidence>
<reference evidence="13" key="1">
    <citation type="submission" date="2017-09" db="EMBL/GenBank/DDBJ databases">
        <title>Depth-based differentiation of microbial function through sediment-hosted aquifers and enrichment of novel symbionts in the deep terrestrial subsurface.</title>
        <authorList>
            <person name="Probst A.J."/>
            <person name="Ladd B."/>
            <person name="Jarett J.K."/>
            <person name="Geller-Mcgrath D.E."/>
            <person name="Sieber C.M.K."/>
            <person name="Emerson J.B."/>
            <person name="Anantharaman K."/>
            <person name="Thomas B.C."/>
            <person name="Malmstrom R."/>
            <person name="Stieglmeier M."/>
            <person name="Klingl A."/>
            <person name="Woyke T."/>
            <person name="Ryan C.M."/>
            <person name="Banfield J.F."/>
        </authorList>
    </citation>
    <scope>NUCLEOTIDE SEQUENCE [LARGE SCALE GENOMIC DNA]</scope>
</reference>
<dbReference type="Pfam" id="PF00113">
    <property type="entry name" value="Enolase_C"/>
    <property type="match status" value="1"/>
</dbReference>
<dbReference type="InterPro" id="IPR020810">
    <property type="entry name" value="Enolase_C"/>
</dbReference>
<keyword evidence="7" id="KW-0460">Magnesium</keyword>
<protein>
    <recommendedName>
        <fullName evidence="5">Enolase</fullName>
        <ecNumber evidence="4">4.2.1.11</ecNumber>
    </recommendedName>
</protein>
<dbReference type="SUPFAM" id="SSF51604">
    <property type="entry name" value="Enolase C-terminal domain-like"/>
    <property type="match status" value="1"/>
</dbReference>
<feature type="domain" description="Enolase C-terminal TIM barrel" evidence="10">
    <location>
        <begin position="133"/>
        <end position="368"/>
    </location>
</feature>
<sequence length="368" mass="40345">MKNMPVINALASRKILDSRSEWTIETSLTVNDVTAIASVPEGTSVGKFEAKSLSVPNALQKIRNIESHIKGKNFNSQKELDEYLLELDGTADKSNLGANVILSISHSFARAFSALKKIPLYKYIADCEGMGTPATKPKIMMLIFEGGKHGSFNIPIQEFMVVVDSVEEGDTVYDLARKTLLSKKLEVEVGLEGAFSPVGFSNDDILIFLSSLSKFPLALDVAASSVFNQLDFGRMLEKYNILSIEDPFGEEEWNKWADFTRSYGGEILIVGDDLVVTNARRIDKAVKMGACNAVIIKPNQIGTLTETLQAVKLAKENGFKTVVSHRSGETNDSFIADLAVGIGADFVKFGSPSRGERVAKYNRLLEIF</sequence>
<dbReference type="SMART" id="SM01193">
    <property type="entry name" value="Enolase_N"/>
    <property type="match status" value="1"/>
</dbReference>
<evidence type="ECO:0000256" key="7">
    <source>
        <dbReference type="ARBA" id="ARBA00022842"/>
    </source>
</evidence>
<dbReference type="InterPro" id="IPR000941">
    <property type="entry name" value="Enolase"/>
</dbReference>
<comment type="pathway">
    <text evidence="2">Carbohydrate degradation; glycolysis; pyruvate from D-glyceraldehyde 3-phosphate: step 4/5.</text>
</comment>
<evidence type="ECO:0000256" key="5">
    <source>
        <dbReference type="ARBA" id="ARBA00017068"/>
    </source>
</evidence>
<proteinExistence type="inferred from homology"/>